<dbReference type="OrthoDB" id="226639at2"/>
<evidence type="ECO:0000313" key="2">
    <source>
        <dbReference type="EMBL" id="QDV36373.1"/>
    </source>
</evidence>
<dbReference type="SUPFAM" id="SSF52540">
    <property type="entry name" value="P-loop containing nucleoside triphosphate hydrolases"/>
    <property type="match status" value="1"/>
</dbReference>
<protein>
    <submittedName>
        <fullName evidence="2">Uncharacterized protein</fullName>
    </submittedName>
</protein>
<sequence>MHADQDETYRPLLEVDPPAFLDRVNTPWDRAPDLEEYNQHAYKRIVRALKRLSTSGTPGGESITQGILVLGEAGTGKTHLLMRVARNLSRTNHILFVRKPNNEDAVAQHIWAEMIRSLSQSLSPDTPQQTQLDDLLAHVFSAVLIPGFEQDIEAGRDADQRRRWAKNLRDDPYNLFRMLGEGEQRQSNMRTIRNRTLRYLQTHNPDVDQRIAHVLITYCFVSREDRKRVLLKWLSGQDIDEAEAKDLGLDPTWVKIDETSADVSTQQQREEQALRAIQTIGILSTYYQPLILAFDQLEGLRDQQRLSQRWGDTVREIFTMTPNLLVVTCIFPSLWESWFSHALDSSVTERIAQQSVTLETFGPQYGLKMLAAHLEPSFSKHRLSTSIYPFTEDDVSALCGKARSPRSFIQEARSMFEAWLDGDEECLAPQPAGGPAVVTRAAVDGLIRSTMEQAEQRHLDSYGREIPIEQDLFGRMRNVVETLLAHSGERAAYDRATCGAKVMPPNLLVRLPGTAEDLCLCINNAEGNSFTARMKNLVEVMRAARGPKKVVLLRDRRCKAAGARGQELVESVQEMGGVYLPAGGGEISLLNAIYDALVAIEEHDLSIGTHEVDKQQFVEFVKGEGVGRRTQLLRNAANLSESFARAIGMEQPVSGHNGTQPAPAAATHPSTQAAPSPGNVAAPVPSGTPSAASKPSPRRSGTIPAGKPVAVEPAPPVPIEVVVGDTELDSPSLGLIGRLKDGKRGLAVSFTKPQCMVVLG</sequence>
<dbReference type="KEGG" id="tpla:ElP_42960"/>
<dbReference type="RefSeq" id="WP_145272589.1">
    <property type="nucleotide sequence ID" value="NZ_CP036426.1"/>
</dbReference>
<organism evidence="2 3">
    <name type="scientific">Tautonia plasticadhaerens</name>
    <dbReference type="NCBI Taxonomy" id="2527974"/>
    <lineage>
        <taxon>Bacteria</taxon>
        <taxon>Pseudomonadati</taxon>
        <taxon>Planctomycetota</taxon>
        <taxon>Planctomycetia</taxon>
        <taxon>Isosphaerales</taxon>
        <taxon>Isosphaeraceae</taxon>
        <taxon>Tautonia</taxon>
    </lineage>
</organism>
<feature type="compositionally biased region" description="Low complexity" evidence="1">
    <location>
        <begin position="689"/>
        <end position="700"/>
    </location>
</feature>
<dbReference type="EMBL" id="CP036426">
    <property type="protein sequence ID" value="QDV36373.1"/>
    <property type="molecule type" value="Genomic_DNA"/>
</dbReference>
<proteinExistence type="predicted"/>
<evidence type="ECO:0000256" key="1">
    <source>
        <dbReference type="SAM" id="MobiDB-lite"/>
    </source>
</evidence>
<dbReference type="Proteomes" id="UP000317835">
    <property type="component" value="Chromosome"/>
</dbReference>
<dbReference type="AlphaFoldDB" id="A0A518H6B1"/>
<name>A0A518H6B1_9BACT</name>
<gene>
    <name evidence="2" type="ORF">ElP_42960</name>
</gene>
<keyword evidence="3" id="KW-1185">Reference proteome</keyword>
<accession>A0A518H6B1</accession>
<evidence type="ECO:0000313" key="3">
    <source>
        <dbReference type="Proteomes" id="UP000317835"/>
    </source>
</evidence>
<dbReference type="Gene3D" id="3.40.50.300">
    <property type="entry name" value="P-loop containing nucleotide triphosphate hydrolases"/>
    <property type="match status" value="1"/>
</dbReference>
<feature type="region of interest" description="Disordered" evidence="1">
    <location>
        <begin position="651"/>
        <end position="713"/>
    </location>
</feature>
<reference evidence="2 3" key="1">
    <citation type="submission" date="2019-02" db="EMBL/GenBank/DDBJ databases">
        <title>Deep-cultivation of Planctomycetes and their phenomic and genomic characterization uncovers novel biology.</title>
        <authorList>
            <person name="Wiegand S."/>
            <person name="Jogler M."/>
            <person name="Boedeker C."/>
            <person name="Pinto D."/>
            <person name="Vollmers J."/>
            <person name="Rivas-Marin E."/>
            <person name="Kohn T."/>
            <person name="Peeters S.H."/>
            <person name="Heuer A."/>
            <person name="Rast P."/>
            <person name="Oberbeckmann S."/>
            <person name="Bunk B."/>
            <person name="Jeske O."/>
            <person name="Meyerdierks A."/>
            <person name="Storesund J.E."/>
            <person name="Kallscheuer N."/>
            <person name="Luecker S."/>
            <person name="Lage O.M."/>
            <person name="Pohl T."/>
            <person name="Merkel B.J."/>
            <person name="Hornburger P."/>
            <person name="Mueller R.-W."/>
            <person name="Bruemmer F."/>
            <person name="Labrenz M."/>
            <person name="Spormann A.M."/>
            <person name="Op den Camp H."/>
            <person name="Overmann J."/>
            <person name="Amann R."/>
            <person name="Jetten M.S.M."/>
            <person name="Mascher T."/>
            <person name="Medema M.H."/>
            <person name="Devos D.P."/>
            <person name="Kaster A.-K."/>
            <person name="Ovreas L."/>
            <person name="Rohde M."/>
            <person name="Galperin M.Y."/>
            <person name="Jogler C."/>
        </authorList>
    </citation>
    <scope>NUCLEOTIDE SEQUENCE [LARGE SCALE GENOMIC DNA]</scope>
    <source>
        <strain evidence="2 3">ElP</strain>
    </source>
</reference>
<dbReference type="InterPro" id="IPR027417">
    <property type="entry name" value="P-loop_NTPase"/>
</dbReference>